<dbReference type="InterPro" id="IPR000847">
    <property type="entry name" value="LysR_HTH_N"/>
</dbReference>
<dbReference type="InterPro" id="IPR036388">
    <property type="entry name" value="WH-like_DNA-bd_sf"/>
</dbReference>
<dbReference type="AlphaFoldDB" id="A8ZMF4"/>
<evidence type="ECO:0000256" key="4">
    <source>
        <dbReference type="ARBA" id="ARBA00023163"/>
    </source>
</evidence>
<name>A8ZMF4_ACAM1</name>
<evidence type="ECO:0000256" key="3">
    <source>
        <dbReference type="ARBA" id="ARBA00023125"/>
    </source>
</evidence>
<dbReference type="InterPro" id="IPR036390">
    <property type="entry name" value="WH_DNA-bd_sf"/>
</dbReference>
<dbReference type="HOGENOM" id="CLU_039613_16_2_3"/>
<proteinExistence type="inferred from homology"/>
<evidence type="ECO:0000313" key="7">
    <source>
        <dbReference type="Proteomes" id="UP000000268"/>
    </source>
</evidence>
<gene>
    <name evidence="6" type="ordered locus">AM1_C0055</name>
</gene>
<dbReference type="EMBL" id="CP000840">
    <property type="protein sequence ID" value="ABW32365.1"/>
    <property type="molecule type" value="Genomic_DNA"/>
</dbReference>
<dbReference type="PROSITE" id="PS50931">
    <property type="entry name" value="HTH_LYSR"/>
    <property type="match status" value="1"/>
</dbReference>
<dbReference type="GO" id="GO:0003700">
    <property type="term" value="F:DNA-binding transcription factor activity"/>
    <property type="evidence" value="ECO:0007669"/>
    <property type="project" value="InterPro"/>
</dbReference>
<keyword evidence="6" id="KW-0614">Plasmid</keyword>
<keyword evidence="2" id="KW-0805">Transcription regulation</keyword>
<dbReference type="CDD" id="cd08422">
    <property type="entry name" value="PBP2_CrgA_like"/>
    <property type="match status" value="1"/>
</dbReference>
<dbReference type="KEGG" id="amr:AM1_C0055"/>
<dbReference type="GO" id="GO:0006351">
    <property type="term" value="P:DNA-templated transcription"/>
    <property type="evidence" value="ECO:0007669"/>
    <property type="project" value="TreeGrafter"/>
</dbReference>
<keyword evidence="7" id="KW-1185">Reference proteome</keyword>
<dbReference type="FunFam" id="1.10.10.10:FF:000001">
    <property type="entry name" value="LysR family transcriptional regulator"/>
    <property type="match status" value="1"/>
</dbReference>
<reference evidence="6 7" key="1">
    <citation type="journal article" date="2008" name="Proc. Natl. Acad. Sci. U.S.A.">
        <title>Niche adaptation and genome expansion in the chlorophyll d-producing cyanobacterium Acaryochloris marina.</title>
        <authorList>
            <person name="Swingley W.D."/>
            <person name="Chen M."/>
            <person name="Cheung P.C."/>
            <person name="Conrad A.L."/>
            <person name="Dejesa L.C."/>
            <person name="Hao J."/>
            <person name="Honchak B.M."/>
            <person name="Karbach L.E."/>
            <person name="Kurdoglu A."/>
            <person name="Lahiri S."/>
            <person name="Mastrian S.D."/>
            <person name="Miyashita H."/>
            <person name="Page L."/>
            <person name="Ramakrishna P."/>
            <person name="Satoh S."/>
            <person name="Sattley W.M."/>
            <person name="Shimada Y."/>
            <person name="Taylor H.L."/>
            <person name="Tomo T."/>
            <person name="Tsuchiya T."/>
            <person name="Wang Z.T."/>
            <person name="Raymond J."/>
            <person name="Mimuro M."/>
            <person name="Blankenship R.E."/>
            <person name="Touchman J.W."/>
        </authorList>
    </citation>
    <scope>NUCLEOTIDE SEQUENCE [LARGE SCALE GENOMIC DNA]</scope>
    <source>
        <strain evidence="7">MBIC 11017</strain>
        <plasmid evidence="7">Plasmid pREB3</plasmid>
    </source>
</reference>
<protein>
    <submittedName>
        <fullName evidence="6">Transcriptional regulator, LysR family</fullName>
    </submittedName>
</protein>
<dbReference type="InterPro" id="IPR005119">
    <property type="entry name" value="LysR_subst-bd"/>
</dbReference>
<evidence type="ECO:0000259" key="5">
    <source>
        <dbReference type="PROSITE" id="PS50931"/>
    </source>
</evidence>
<feature type="domain" description="HTH lysR-type" evidence="5">
    <location>
        <begin position="1"/>
        <end position="56"/>
    </location>
</feature>
<dbReference type="SUPFAM" id="SSF46785">
    <property type="entry name" value="Winged helix' DNA-binding domain"/>
    <property type="match status" value="1"/>
</dbReference>
<accession>A8ZMF4</accession>
<keyword evidence="4" id="KW-0804">Transcription</keyword>
<dbReference type="InterPro" id="IPR058163">
    <property type="entry name" value="LysR-type_TF_proteobact-type"/>
</dbReference>
<evidence type="ECO:0000256" key="2">
    <source>
        <dbReference type="ARBA" id="ARBA00023015"/>
    </source>
</evidence>
<evidence type="ECO:0000256" key="1">
    <source>
        <dbReference type="ARBA" id="ARBA00009437"/>
    </source>
</evidence>
<dbReference type="PANTHER" id="PTHR30537:SF5">
    <property type="entry name" value="HTH-TYPE TRANSCRIPTIONAL ACTIVATOR TTDR-RELATED"/>
    <property type="match status" value="1"/>
</dbReference>
<keyword evidence="3" id="KW-0238">DNA-binding</keyword>
<dbReference type="PANTHER" id="PTHR30537">
    <property type="entry name" value="HTH-TYPE TRANSCRIPTIONAL REGULATOR"/>
    <property type="match status" value="1"/>
</dbReference>
<dbReference type="Gene3D" id="1.10.10.10">
    <property type="entry name" value="Winged helix-like DNA-binding domain superfamily/Winged helix DNA-binding domain"/>
    <property type="match status" value="1"/>
</dbReference>
<sequence>MESLEIFRAVVDAGSFTAAGGVLNKDKAHVSRVVSRLEKRLGVQLLKRSTRRLNITEIGRDFYERACGILAALEETEASIAHAQGEPRGVLRVTAGAEFGPMRVNYWIAEYLKRYPEVRVEADFSDRIVDVIHEGIDVAIRVGPLVDSELSVRPLGEIRYGLYASPAYAHTRGEPKSLKALAQHSLIMFAPRGKPVWPMVRGKEREDVTLEALCVINNNLAARELAADGLGIALLPHFHAAPQLAQKRLTRVLEDWERVPVSVSALFTSSRYMTPKVRAFVDLAIVDFKNSDSNLQ</sequence>
<comment type="similarity">
    <text evidence="1">Belongs to the LysR transcriptional regulatory family.</text>
</comment>
<dbReference type="Pfam" id="PF03466">
    <property type="entry name" value="LysR_substrate"/>
    <property type="match status" value="1"/>
</dbReference>
<dbReference type="Pfam" id="PF00126">
    <property type="entry name" value="HTH_1"/>
    <property type="match status" value="1"/>
</dbReference>
<organism evidence="6 7">
    <name type="scientific">Acaryochloris marina (strain MBIC 11017)</name>
    <dbReference type="NCBI Taxonomy" id="329726"/>
    <lineage>
        <taxon>Bacteria</taxon>
        <taxon>Bacillati</taxon>
        <taxon>Cyanobacteriota</taxon>
        <taxon>Cyanophyceae</taxon>
        <taxon>Acaryochloridales</taxon>
        <taxon>Acaryochloridaceae</taxon>
        <taxon>Acaryochloris</taxon>
    </lineage>
</organism>
<evidence type="ECO:0000313" key="6">
    <source>
        <dbReference type="EMBL" id="ABW32365.1"/>
    </source>
</evidence>
<geneLocation type="plasmid" evidence="6 7">
    <name>pREB3</name>
</geneLocation>
<dbReference type="Gene3D" id="3.40.190.290">
    <property type="match status" value="1"/>
</dbReference>
<dbReference type="Proteomes" id="UP000000268">
    <property type="component" value="Plasmid pREB3"/>
</dbReference>
<dbReference type="SUPFAM" id="SSF53850">
    <property type="entry name" value="Periplasmic binding protein-like II"/>
    <property type="match status" value="1"/>
</dbReference>
<dbReference type="GO" id="GO:0043565">
    <property type="term" value="F:sequence-specific DNA binding"/>
    <property type="evidence" value="ECO:0007669"/>
    <property type="project" value="TreeGrafter"/>
</dbReference>